<dbReference type="Proteomes" id="UP000192288">
    <property type="component" value="Unassembled WGS sequence"/>
</dbReference>
<feature type="site" description="Important for catalytic activity" evidence="5">
    <location>
        <position position="217"/>
    </location>
</feature>
<comment type="subunit">
    <text evidence="5">Homohexamer; trimer of homodimers.</text>
</comment>
<dbReference type="STRING" id="33968.BMS77_07030"/>
<feature type="binding site" description="in other chain" evidence="5">
    <location>
        <position position="20"/>
    </location>
    <ligand>
        <name>phosphate</name>
        <dbReference type="ChEBI" id="CHEBI:43474"/>
        <note>ligand shared between dimeric partners</note>
    </ligand>
</feature>
<dbReference type="InterPro" id="IPR035994">
    <property type="entry name" value="Nucleoside_phosphorylase_sf"/>
</dbReference>
<feature type="binding site" description="in other chain" evidence="5">
    <location>
        <begin position="179"/>
        <end position="181"/>
    </location>
    <ligand>
        <name>a purine D-ribonucleoside</name>
        <dbReference type="ChEBI" id="CHEBI:142355"/>
        <note>ligand shared between dimeric partners</note>
    </ligand>
</feature>
<keyword evidence="3 5" id="KW-0808">Transferase</keyword>
<dbReference type="Gene3D" id="3.40.50.1580">
    <property type="entry name" value="Nucleoside phosphorylase domain"/>
    <property type="match status" value="1"/>
</dbReference>
<dbReference type="InterPro" id="IPR000845">
    <property type="entry name" value="Nucleoside_phosphorylase_d"/>
</dbReference>
<dbReference type="EC" id="2.4.2.1" evidence="5"/>
<evidence type="ECO:0000313" key="7">
    <source>
        <dbReference type="EMBL" id="ORI97576.1"/>
    </source>
</evidence>
<dbReference type="NCBIfam" id="TIGR00107">
    <property type="entry name" value="deoD"/>
    <property type="match status" value="1"/>
</dbReference>
<feature type="binding site" evidence="5">
    <location>
        <position position="43"/>
    </location>
    <ligand>
        <name>phosphate</name>
        <dbReference type="ChEBI" id="CHEBI:43474"/>
        <note>ligand shared between dimeric partners</note>
    </ligand>
</feature>
<evidence type="ECO:0000256" key="3">
    <source>
        <dbReference type="ARBA" id="ARBA00022679"/>
    </source>
</evidence>
<evidence type="ECO:0000256" key="5">
    <source>
        <dbReference type="HAMAP-Rule" id="MF_01627"/>
    </source>
</evidence>
<dbReference type="eggNOG" id="COG0813">
    <property type="taxonomic scope" value="Bacteria"/>
</dbReference>
<proteinExistence type="inferred from homology"/>
<evidence type="ECO:0000256" key="2">
    <source>
        <dbReference type="ARBA" id="ARBA00022676"/>
    </source>
</evidence>
<feature type="binding site" description="in other chain" evidence="5">
    <location>
        <position position="24"/>
    </location>
    <ligand>
        <name>phosphate</name>
        <dbReference type="ChEBI" id="CHEBI:43474"/>
        <note>ligand shared between dimeric partners</note>
    </ligand>
</feature>
<dbReference type="EMBL" id="MPLS01000021">
    <property type="protein sequence ID" value="ORI97576.1"/>
    <property type="molecule type" value="Genomic_DNA"/>
</dbReference>
<dbReference type="PROSITE" id="PS01232">
    <property type="entry name" value="PNP_UDP_1"/>
    <property type="match status" value="1"/>
</dbReference>
<dbReference type="RefSeq" id="WP_080519392.1">
    <property type="nucleotide sequence ID" value="NZ_MPLS01000021.1"/>
</dbReference>
<comment type="caution">
    <text evidence="7">The sequence shown here is derived from an EMBL/GenBank/DDBJ whole genome shotgun (WGS) entry which is preliminary data.</text>
</comment>
<protein>
    <recommendedName>
        <fullName evidence="5">Purine nucleoside phosphorylase DeoD-type</fullName>
        <shortName evidence="5">PNP</shortName>
        <ecNumber evidence="5">2.4.2.1</ecNumber>
    </recommendedName>
</protein>
<feature type="domain" description="Nucleoside phosphorylase" evidence="6">
    <location>
        <begin position="15"/>
        <end position="226"/>
    </location>
</feature>
<dbReference type="NCBIfam" id="NF004489">
    <property type="entry name" value="PRK05819.1"/>
    <property type="match status" value="1"/>
</dbReference>
<comment type="catalytic activity">
    <reaction evidence="5">
        <text>a purine D-ribonucleoside + phosphate = a purine nucleobase + alpha-D-ribose 1-phosphate</text>
        <dbReference type="Rhea" id="RHEA:19805"/>
        <dbReference type="ChEBI" id="CHEBI:26386"/>
        <dbReference type="ChEBI" id="CHEBI:43474"/>
        <dbReference type="ChEBI" id="CHEBI:57720"/>
        <dbReference type="ChEBI" id="CHEBI:142355"/>
        <dbReference type="EC" id="2.4.2.1"/>
    </reaction>
</comment>
<reference evidence="7 8" key="1">
    <citation type="journal article" date="2017" name="Front. Microbiol.">
        <title>Genomic Characterization of Dairy Associated Leuconostoc Species and Diversity of Leuconostocs in Undefined Mixed Mesophilic Starter Cultures.</title>
        <authorList>
            <person name="Frantzen C.A."/>
            <person name="Kot W."/>
            <person name="Pedersen T.B."/>
            <person name="Ardo Y.M."/>
            <person name="Broadbent J.R."/>
            <person name="Neve H."/>
            <person name="Hansen L.H."/>
            <person name="Dal Bello F."/>
            <person name="Ostlie H.M."/>
            <person name="Kleppen H.P."/>
            <person name="Vogensen F.K."/>
            <person name="Holo H."/>
        </authorList>
    </citation>
    <scope>NUCLEOTIDE SEQUENCE [LARGE SCALE GENOMIC DNA]</scope>
    <source>
        <strain evidence="7 8">LMGCF08</strain>
    </source>
</reference>
<comment type="function">
    <text evidence="5">Catalyzes the reversible phosphorolytic breakdown of the N-glycosidic bond in the beta-(deoxy)ribonucleoside molecules, with the formation of the corresponding free purine bases and pentose-1-phosphate.</text>
</comment>
<comment type="catalytic activity">
    <reaction evidence="5">
        <text>a purine 2'-deoxy-D-ribonucleoside + phosphate = a purine nucleobase + 2-deoxy-alpha-D-ribose 1-phosphate</text>
        <dbReference type="Rhea" id="RHEA:36431"/>
        <dbReference type="ChEBI" id="CHEBI:26386"/>
        <dbReference type="ChEBI" id="CHEBI:43474"/>
        <dbReference type="ChEBI" id="CHEBI:57259"/>
        <dbReference type="ChEBI" id="CHEBI:142361"/>
        <dbReference type="EC" id="2.4.2.1"/>
    </reaction>
</comment>
<dbReference type="InterPro" id="IPR018016">
    <property type="entry name" value="Nucleoside_phosphorylase_CS"/>
</dbReference>
<sequence length="235" mass="25429">MSTHIDAKQGDIAEVVLLPGDPLRAKFIAENFLSDVTQYNTVRNMFGYTGTYQGVRVSVQGSGMGIPSLSIYATELIQDFGVKKIIRVGTAGGLLPELEIGDVLIAEGASTDSNVLQATFGQSIAFAPLANFDLLCQAHQSAKQLNIPVRVGNIFAADRFYNDEIDNHKLAQYGVMAVEMESAGLFLIGAKYHVQTLSILTVSDNLVTQKYADAKMRETAFQDMMRLALSTAVVA</sequence>
<feature type="binding site" evidence="5">
    <location>
        <position position="4"/>
    </location>
    <ligand>
        <name>a purine D-ribonucleoside</name>
        <dbReference type="ChEBI" id="CHEBI:142355"/>
        <note>ligand shared between dimeric partners</note>
    </ligand>
</feature>
<organism evidence="7 8">
    <name type="scientific">Leuconostoc pseudomesenteroides</name>
    <dbReference type="NCBI Taxonomy" id="33968"/>
    <lineage>
        <taxon>Bacteria</taxon>
        <taxon>Bacillati</taxon>
        <taxon>Bacillota</taxon>
        <taxon>Bacilli</taxon>
        <taxon>Lactobacillales</taxon>
        <taxon>Lactobacillaceae</taxon>
        <taxon>Leuconostoc</taxon>
    </lineage>
</organism>
<feature type="binding site" description="in other chain" evidence="5">
    <location>
        <begin position="203"/>
        <end position="204"/>
    </location>
    <ligand>
        <name>a purine D-ribonucleoside</name>
        <dbReference type="ChEBI" id="CHEBI:142355"/>
        <note>ligand shared between dimeric partners</note>
    </ligand>
</feature>
<accession>A0A1X0VDB7</accession>
<name>A0A1X0VDB7_LEUPS</name>
<evidence type="ECO:0000259" key="6">
    <source>
        <dbReference type="Pfam" id="PF01048"/>
    </source>
</evidence>
<comment type="similarity">
    <text evidence="1 5">Belongs to the PNP/UDP phosphorylase family.</text>
</comment>
<comment type="catalytic activity">
    <reaction evidence="4">
        <text>uridine + phosphate = alpha-D-ribose 1-phosphate + uracil</text>
        <dbReference type="Rhea" id="RHEA:24388"/>
        <dbReference type="ChEBI" id="CHEBI:16704"/>
        <dbReference type="ChEBI" id="CHEBI:17568"/>
        <dbReference type="ChEBI" id="CHEBI:43474"/>
        <dbReference type="ChEBI" id="CHEBI:57720"/>
        <dbReference type="EC" id="2.4.2.3"/>
    </reaction>
</comment>
<evidence type="ECO:0000313" key="8">
    <source>
        <dbReference type="Proteomes" id="UP000192288"/>
    </source>
</evidence>
<dbReference type="InterPro" id="IPR004402">
    <property type="entry name" value="DeoD-type"/>
</dbReference>
<dbReference type="PANTHER" id="PTHR43691:SF11">
    <property type="entry name" value="FI09636P-RELATED"/>
    <property type="match status" value="1"/>
</dbReference>
<dbReference type="GO" id="GO:0004731">
    <property type="term" value="F:purine-nucleoside phosphorylase activity"/>
    <property type="evidence" value="ECO:0007669"/>
    <property type="project" value="UniProtKB-UniRule"/>
</dbReference>
<evidence type="ECO:0000256" key="4">
    <source>
        <dbReference type="ARBA" id="ARBA00048447"/>
    </source>
</evidence>
<dbReference type="GO" id="GO:0006152">
    <property type="term" value="P:purine nucleoside catabolic process"/>
    <property type="evidence" value="ECO:0007669"/>
    <property type="project" value="TreeGrafter"/>
</dbReference>
<feature type="binding site" description="in other chain" evidence="5">
    <location>
        <begin position="87"/>
        <end position="90"/>
    </location>
    <ligand>
        <name>phosphate</name>
        <dbReference type="ChEBI" id="CHEBI:43474"/>
        <note>ligand shared between dimeric partners</note>
    </ligand>
</feature>
<keyword evidence="2 5" id="KW-0328">Glycosyltransferase</keyword>
<dbReference type="SUPFAM" id="SSF53167">
    <property type="entry name" value="Purine and uridine phosphorylases"/>
    <property type="match status" value="1"/>
</dbReference>
<gene>
    <name evidence="5" type="primary">deoD</name>
    <name evidence="7" type="ORF">BMR96_06540</name>
</gene>
<dbReference type="CDD" id="cd09006">
    <property type="entry name" value="PNP_EcPNPI-like"/>
    <property type="match status" value="1"/>
</dbReference>
<dbReference type="GO" id="GO:0004850">
    <property type="term" value="F:uridine phosphorylase activity"/>
    <property type="evidence" value="ECO:0007669"/>
    <property type="project" value="UniProtKB-EC"/>
</dbReference>
<feature type="active site" description="Proton donor" evidence="5">
    <location>
        <position position="204"/>
    </location>
</feature>
<dbReference type="AlphaFoldDB" id="A0A1X0VDB7"/>
<evidence type="ECO:0000256" key="1">
    <source>
        <dbReference type="ARBA" id="ARBA00010456"/>
    </source>
</evidence>
<dbReference type="GO" id="GO:0005829">
    <property type="term" value="C:cytosol"/>
    <property type="evidence" value="ECO:0007669"/>
    <property type="project" value="TreeGrafter"/>
</dbReference>
<dbReference type="Pfam" id="PF01048">
    <property type="entry name" value="PNP_UDP_1"/>
    <property type="match status" value="1"/>
</dbReference>
<dbReference type="HAMAP" id="MF_01627">
    <property type="entry name" value="Pur_nucleosid_phosp"/>
    <property type="match status" value="1"/>
</dbReference>
<dbReference type="PANTHER" id="PTHR43691">
    <property type="entry name" value="URIDINE PHOSPHORYLASE"/>
    <property type="match status" value="1"/>
</dbReference>